<dbReference type="Proteomes" id="UP000660047">
    <property type="component" value="Unassembled WGS sequence"/>
</dbReference>
<organism evidence="9 10">
    <name type="scientific">Coprococcus eutactus</name>
    <dbReference type="NCBI Taxonomy" id="33043"/>
    <lineage>
        <taxon>Bacteria</taxon>
        <taxon>Bacillati</taxon>
        <taxon>Bacillota</taxon>
        <taxon>Clostridia</taxon>
        <taxon>Lachnospirales</taxon>
        <taxon>Lachnospiraceae</taxon>
        <taxon>Coprococcus</taxon>
    </lineage>
</organism>
<comment type="caution">
    <text evidence="9">The sequence shown here is derived from an EMBL/GenBank/DDBJ whole genome shotgun (WGS) entry which is preliminary data.</text>
</comment>
<keyword evidence="3 7" id="KW-1003">Cell membrane</keyword>
<dbReference type="PIRSF" id="PIRSF500217">
    <property type="entry name" value="AlgI"/>
    <property type="match status" value="1"/>
</dbReference>
<dbReference type="PIRSF" id="PIRSF016636">
    <property type="entry name" value="AlgI_DltB"/>
    <property type="match status" value="1"/>
</dbReference>
<dbReference type="InterPro" id="IPR004299">
    <property type="entry name" value="MBOAT_fam"/>
</dbReference>
<dbReference type="GO" id="GO:0016746">
    <property type="term" value="F:acyltransferase activity"/>
    <property type="evidence" value="ECO:0007669"/>
    <property type="project" value="UniProtKB-KW"/>
</dbReference>
<dbReference type="InterPro" id="IPR024194">
    <property type="entry name" value="Ac/AlaTfrase_AlgI/DltB"/>
</dbReference>
<dbReference type="InterPro" id="IPR028362">
    <property type="entry name" value="AlgI"/>
</dbReference>
<sequence length="474" mass="55865">MVFSSMEFLFRFLPLFLLIYFVTKPKYRNVVLLLGSLVFYAYGEPIYVFLMMFSIIFNYSVARRIKRFYDIEVYSEIDCSFERNCWLAVAMVFDFGMLFIFKYINFFIEIINTAAGTKIFDSVAITLPLGISFYTFQITSYIFDVYRLKYQADKSIIKFGTYVSMFPQLIAGPIVNYDEVKPELDHREVKADDIERGATLFVLGLAYKVLLANKIASLWNDVQTVGPYGINTVTAWLGSWGYSFQLLFDFMGYSVMAIGIGLILGFRIPENFVDPYMAHSLTDFWRRWHVTLGRWFREYVYIPMGGNRKGKLRMILAMFTVWMFTGLWHGADWNFLVWGLFLFVFLLMEKLFLGKVFEKVKVLGHVYMFFLIPISWTIFNISDLKLLGLYLKRMFGMNIEGSVTTHAMDKLIMLGHTYWWLLLICVIFCTPWPRKLIEKFYKNWVCKLIMLALFWFCVYQIAKGGSNPFLYFRF</sequence>
<protein>
    <submittedName>
        <fullName evidence="9">Alginate regulatory protein</fullName>
    </submittedName>
</protein>
<feature type="transmembrane region" description="Helical" evidence="8">
    <location>
        <begin position="39"/>
        <end position="59"/>
    </location>
</feature>
<feature type="transmembrane region" description="Helical" evidence="8">
    <location>
        <begin position="250"/>
        <end position="268"/>
    </location>
</feature>
<dbReference type="PANTHER" id="PTHR13285:SF18">
    <property type="entry name" value="PROTEIN-CYSTEINE N-PALMITOYLTRANSFERASE RASP"/>
    <property type="match status" value="1"/>
</dbReference>
<evidence type="ECO:0000256" key="1">
    <source>
        <dbReference type="ARBA" id="ARBA00004651"/>
    </source>
</evidence>
<evidence type="ECO:0000256" key="2">
    <source>
        <dbReference type="ARBA" id="ARBA00010323"/>
    </source>
</evidence>
<feature type="transmembrane region" description="Helical" evidence="8">
    <location>
        <begin position="366"/>
        <end position="391"/>
    </location>
</feature>
<gene>
    <name evidence="9" type="ORF">COEU31_27210</name>
</gene>
<feature type="transmembrane region" description="Helical" evidence="8">
    <location>
        <begin position="124"/>
        <end position="143"/>
    </location>
</feature>
<evidence type="ECO:0000313" key="10">
    <source>
        <dbReference type="Proteomes" id="UP000660047"/>
    </source>
</evidence>
<keyword evidence="7" id="KW-0012">Acyltransferase</keyword>
<dbReference type="AlphaFoldDB" id="A0AAI9NZX5"/>
<feature type="transmembrane region" description="Helical" evidence="8">
    <location>
        <begin position="411"/>
        <end position="432"/>
    </location>
</feature>
<dbReference type="GO" id="GO:0005886">
    <property type="term" value="C:plasma membrane"/>
    <property type="evidence" value="ECO:0007669"/>
    <property type="project" value="UniProtKB-SubCell"/>
</dbReference>
<evidence type="ECO:0000256" key="5">
    <source>
        <dbReference type="ARBA" id="ARBA00022989"/>
    </source>
</evidence>
<evidence type="ECO:0000256" key="7">
    <source>
        <dbReference type="PIRNR" id="PIRNR016636"/>
    </source>
</evidence>
<keyword evidence="4 8" id="KW-0812">Transmembrane</keyword>
<comment type="subcellular location">
    <subcellularLocation>
        <location evidence="1">Cell membrane</location>
        <topology evidence="1">Multi-pass membrane protein</topology>
    </subcellularLocation>
</comment>
<keyword evidence="7" id="KW-0808">Transferase</keyword>
<feature type="transmembrane region" description="Helical" evidence="8">
    <location>
        <begin position="85"/>
        <end position="104"/>
    </location>
</feature>
<reference evidence="9" key="1">
    <citation type="submission" date="2020-06" db="EMBL/GenBank/DDBJ databases">
        <title>Characterization of fructooligosaccharide metabolism and fructooligosaccharide-degrading enzymes in human commensal butyrate producers.</title>
        <authorList>
            <person name="Tanno H."/>
            <person name="Fujii T."/>
            <person name="Hirano K."/>
            <person name="Maeno S."/>
            <person name="Tonozuka T."/>
            <person name="Sakamoto M."/>
            <person name="Ohkuma M."/>
            <person name="Tochio T."/>
            <person name="Endo A."/>
        </authorList>
    </citation>
    <scope>NUCLEOTIDE SEQUENCE</scope>
    <source>
        <strain evidence="9">JCM 31265</strain>
    </source>
</reference>
<keyword evidence="6 7" id="KW-0472">Membrane</keyword>
<name>A0AAI9NZX5_9FIRM</name>
<feature type="transmembrane region" description="Helical" evidence="8">
    <location>
        <begin position="444"/>
        <end position="462"/>
    </location>
</feature>
<keyword evidence="5 8" id="KW-1133">Transmembrane helix</keyword>
<dbReference type="EMBL" id="BLYL01000025">
    <property type="protein sequence ID" value="GFO95675.1"/>
    <property type="molecule type" value="Genomic_DNA"/>
</dbReference>
<evidence type="ECO:0000256" key="6">
    <source>
        <dbReference type="ARBA" id="ARBA00023136"/>
    </source>
</evidence>
<comment type="similarity">
    <text evidence="2 7">Belongs to the membrane-bound acyltransferase family.</text>
</comment>
<dbReference type="Pfam" id="PF03062">
    <property type="entry name" value="MBOAT"/>
    <property type="match status" value="1"/>
</dbReference>
<dbReference type="InterPro" id="IPR051085">
    <property type="entry name" value="MB_O-acyltransferase"/>
</dbReference>
<accession>A0AAI9NZX5</accession>
<dbReference type="RefSeq" id="WP_055223030.1">
    <property type="nucleotide sequence ID" value="NZ_BLYL01000025.1"/>
</dbReference>
<dbReference type="GO" id="GO:0042121">
    <property type="term" value="P:alginic acid biosynthetic process"/>
    <property type="evidence" value="ECO:0007669"/>
    <property type="project" value="InterPro"/>
</dbReference>
<evidence type="ECO:0000256" key="4">
    <source>
        <dbReference type="ARBA" id="ARBA00022692"/>
    </source>
</evidence>
<evidence type="ECO:0000256" key="8">
    <source>
        <dbReference type="SAM" id="Phobius"/>
    </source>
</evidence>
<evidence type="ECO:0000313" key="9">
    <source>
        <dbReference type="EMBL" id="GFO95675.1"/>
    </source>
</evidence>
<feature type="transmembrane region" description="Helical" evidence="8">
    <location>
        <begin position="335"/>
        <end position="354"/>
    </location>
</feature>
<evidence type="ECO:0000256" key="3">
    <source>
        <dbReference type="ARBA" id="ARBA00022475"/>
    </source>
</evidence>
<dbReference type="PANTHER" id="PTHR13285">
    <property type="entry name" value="ACYLTRANSFERASE"/>
    <property type="match status" value="1"/>
</dbReference>
<feature type="transmembrane region" description="Helical" evidence="8">
    <location>
        <begin position="312"/>
        <end position="329"/>
    </location>
</feature>
<proteinExistence type="inferred from homology"/>